<evidence type="ECO:0000256" key="3">
    <source>
        <dbReference type="ARBA" id="ARBA00022679"/>
    </source>
</evidence>
<dbReference type="RefSeq" id="WP_127339721.1">
    <property type="nucleotide sequence ID" value="NZ_QWDM01000012.1"/>
</dbReference>
<dbReference type="EMBL" id="QWDM01000012">
    <property type="protein sequence ID" value="RUT69142.1"/>
    <property type="molecule type" value="Genomic_DNA"/>
</dbReference>
<dbReference type="UniPathway" id="UPA00219"/>
<name>A0A434A478_9FLAO</name>
<dbReference type="PANTHER" id="PTHR41533:SF2">
    <property type="entry name" value="BLR7131 PROTEIN"/>
    <property type="match status" value="1"/>
</dbReference>
<evidence type="ECO:0000256" key="7">
    <source>
        <dbReference type="PROSITE-ProRule" id="PRU01373"/>
    </source>
</evidence>
<keyword evidence="5 7" id="KW-0573">Peptidoglycan synthesis</keyword>
<protein>
    <submittedName>
        <fullName evidence="10">L,D-transpeptidase</fullName>
    </submittedName>
</protein>
<feature type="chain" id="PRO_5019130137" evidence="8">
    <location>
        <begin position="22"/>
        <end position="527"/>
    </location>
</feature>
<dbReference type="PROSITE" id="PS51257">
    <property type="entry name" value="PROKAR_LIPOPROTEIN"/>
    <property type="match status" value="1"/>
</dbReference>
<dbReference type="GO" id="GO:0071555">
    <property type="term" value="P:cell wall organization"/>
    <property type="evidence" value="ECO:0007669"/>
    <property type="project" value="UniProtKB-UniRule"/>
</dbReference>
<keyword evidence="11" id="KW-1185">Reference proteome</keyword>
<evidence type="ECO:0000313" key="11">
    <source>
        <dbReference type="Proteomes" id="UP000288102"/>
    </source>
</evidence>
<dbReference type="InterPro" id="IPR052905">
    <property type="entry name" value="LD-transpeptidase_YkuD-like"/>
</dbReference>
<dbReference type="PANTHER" id="PTHR41533">
    <property type="entry name" value="L,D-TRANSPEPTIDASE HI_1667-RELATED"/>
    <property type="match status" value="1"/>
</dbReference>
<evidence type="ECO:0000256" key="2">
    <source>
        <dbReference type="ARBA" id="ARBA00005992"/>
    </source>
</evidence>
<organism evidence="10 11">
    <name type="scientific">Flavobacterium cupreum</name>
    <dbReference type="NCBI Taxonomy" id="2133766"/>
    <lineage>
        <taxon>Bacteria</taxon>
        <taxon>Pseudomonadati</taxon>
        <taxon>Bacteroidota</taxon>
        <taxon>Flavobacteriia</taxon>
        <taxon>Flavobacteriales</taxon>
        <taxon>Flavobacteriaceae</taxon>
        <taxon>Flavobacterium</taxon>
    </lineage>
</organism>
<dbReference type="GO" id="GO:0004180">
    <property type="term" value="F:carboxypeptidase activity"/>
    <property type="evidence" value="ECO:0007669"/>
    <property type="project" value="UniProtKB-ARBA"/>
</dbReference>
<dbReference type="Pfam" id="PF03734">
    <property type="entry name" value="YkuD"/>
    <property type="match status" value="1"/>
</dbReference>
<evidence type="ECO:0000256" key="4">
    <source>
        <dbReference type="ARBA" id="ARBA00022960"/>
    </source>
</evidence>
<evidence type="ECO:0000256" key="8">
    <source>
        <dbReference type="SAM" id="SignalP"/>
    </source>
</evidence>
<sequence length="527" mass="60660">MKILYPLTALMILFTVISCNSKSSDKEGNPNNAAKQITPELKIPIDSAAISKFYQTYPKLVKFQGDVLALYKKKGSTQLWLDNKGIVEFGSTLFNKYKGLEEEGLKANFPYNEKITPIFERISDNKLSKIDTDLMITNLYFYYAEKVFSGVDEKTSTSLQWLLPRKKVNYQVFSDSIFEHATINDDNKSKMFSQYYKLRDVLKKYREIEKKGGWKMIDVGEDFKKFKAGDSAVAIAQIRERLAVTGELKENNKSAVCDSTLIAAMKDYEIHHGKTPKNIILKEHIDELNVPVADRIKTIIVNMERCRWIDPELEKGKEYIEVNIPEFRLYLIRNHEISFVSAVVVGKAMTKTVIFSGMMNNIVFSPYWNVPQSIINKEIKPGMAKNKNYLAEKHLEWNNGAVRQAPGVNNSLGLVKFLFPNSNNIYLHDTPAKSLFERENRAFSHGCVRVAKPRELAIELLKNDPKWTPARIDKAMHAGKESWYTLKKKVPVYIGYFTAWVDREGKLNFYNDVYNRDESLIKLLTEE</sequence>
<dbReference type="Gene3D" id="2.40.440.10">
    <property type="entry name" value="L,D-transpeptidase catalytic domain-like"/>
    <property type="match status" value="1"/>
</dbReference>
<dbReference type="CDD" id="cd16913">
    <property type="entry name" value="YkuD_like"/>
    <property type="match status" value="1"/>
</dbReference>
<dbReference type="AlphaFoldDB" id="A0A434A478"/>
<evidence type="ECO:0000259" key="9">
    <source>
        <dbReference type="PROSITE" id="PS52029"/>
    </source>
</evidence>
<keyword evidence="4 7" id="KW-0133">Cell shape</keyword>
<dbReference type="OrthoDB" id="9778545at2"/>
<gene>
    <name evidence="10" type="ORF">D0817_18070</name>
</gene>
<dbReference type="Proteomes" id="UP000288102">
    <property type="component" value="Unassembled WGS sequence"/>
</dbReference>
<comment type="similarity">
    <text evidence="2">Belongs to the YkuD family.</text>
</comment>
<keyword evidence="6 7" id="KW-0961">Cell wall biogenesis/degradation</keyword>
<evidence type="ECO:0000256" key="1">
    <source>
        <dbReference type="ARBA" id="ARBA00004752"/>
    </source>
</evidence>
<dbReference type="Pfam" id="PF20142">
    <property type="entry name" value="Scaffold"/>
    <property type="match status" value="1"/>
</dbReference>
<dbReference type="InterPro" id="IPR045380">
    <property type="entry name" value="LD_TPept_scaffold_dom"/>
</dbReference>
<keyword evidence="8" id="KW-0732">Signal</keyword>
<comment type="pathway">
    <text evidence="1 7">Cell wall biogenesis; peptidoglycan biosynthesis.</text>
</comment>
<feature type="active site" description="Nucleophile" evidence="7">
    <location>
        <position position="447"/>
    </location>
</feature>
<dbReference type="GO" id="GO:0016740">
    <property type="term" value="F:transferase activity"/>
    <property type="evidence" value="ECO:0007669"/>
    <property type="project" value="UniProtKB-KW"/>
</dbReference>
<dbReference type="InterPro" id="IPR005490">
    <property type="entry name" value="LD_TPept_cat_dom"/>
</dbReference>
<feature type="active site" description="Proton donor/acceptor" evidence="7">
    <location>
        <position position="428"/>
    </location>
</feature>
<dbReference type="PROSITE" id="PS52029">
    <property type="entry name" value="LD_TPASE"/>
    <property type="match status" value="1"/>
</dbReference>
<dbReference type="InterPro" id="IPR038063">
    <property type="entry name" value="Transpep_catalytic_dom"/>
</dbReference>
<feature type="domain" description="L,D-TPase catalytic" evidence="9">
    <location>
        <begin position="318"/>
        <end position="473"/>
    </location>
</feature>
<dbReference type="SUPFAM" id="SSF141523">
    <property type="entry name" value="L,D-transpeptidase catalytic domain-like"/>
    <property type="match status" value="1"/>
</dbReference>
<reference evidence="11" key="1">
    <citation type="journal article" date="2019" name="Syst. Appl. Microbiol.">
        <title>Flavobacterium circumlabens sp. nov. and Flavobacterium cupreum sp. nov., two psychrotrophic species isolated from Antarctic environmental samples.</title>
        <authorList>
            <person name="Kralova S."/>
            <person name="Busse H.-J."/>
            <person name="Svec P."/>
            <person name="Maslanova I."/>
            <person name="Stankova E."/>
            <person name="Bartak M."/>
            <person name="Sedlacek I."/>
        </authorList>
    </citation>
    <scope>NUCLEOTIDE SEQUENCE [LARGE SCALE GENOMIC DNA]</scope>
    <source>
        <strain evidence="11">CCM 8825</strain>
    </source>
</reference>
<evidence type="ECO:0000313" key="10">
    <source>
        <dbReference type="EMBL" id="RUT69142.1"/>
    </source>
</evidence>
<keyword evidence="3" id="KW-0808">Transferase</keyword>
<feature type="signal peptide" evidence="8">
    <location>
        <begin position="1"/>
        <end position="21"/>
    </location>
</feature>
<evidence type="ECO:0000256" key="6">
    <source>
        <dbReference type="ARBA" id="ARBA00023316"/>
    </source>
</evidence>
<evidence type="ECO:0000256" key="5">
    <source>
        <dbReference type="ARBA" id="ARBA00022984"/>
    </source>
</evidence>
<accession>A0A434A478</accession>
<dbReference type="GO" id="GO:0008360">
    <property type="term" value="P:regulation of cell shape"/>
    <property type="evidence" value="ECO:0007669"/>
    <property type="project" value="UniProtKB-UniRule"/>
</dbReference>
<proteinExistence type="inferred from homology"/>
<dbReference type="GO" id="GO:0009252">
    <property type="term" value="P:peptidoglycan biosynthetic process"/>
    <property type="evidence" value="ECO:0007669"/>
    <property type="project" value="UniProtKB-UniPathway"/>
</dbReference>
<comment type="caution">
    <text evidence="10">The sequence shown here is derived from an EMBL/GenBank/DDBJ whole genome shotgun (WGS) entry which is preliminary data.</text>
</comment>